<dbReference type="GO" id="GO:0005777">
    <property type="term" value="C:peroxisome"/>
    <property type="evidence" value="ECO:0007669"/>
    <property type="project" value="TreeGrafter"/>
</dbReference>
<reference evidence="1" key="1">
    <citation type="submission" date="2023-07" db="EMBL/GenBank/DDBJ databases">
        <authorList>
            <consortium name="AG Swart"/>
            <person name="Singh M."/>
            <person name="Singh A."/>
            <person name="Seah K."/>
            <person name="Emmerich C."/>
        </authorList>
    </citation>
    <scope>NUCLEOTIDE SEQUENCE</scope>
    <source>
        <strain evidence="1">DP1</strain>
    </source>
</reference>
<dbReference type="AlphaFoldDB" id="A0AAD1XWQ9"/>
<evidence type="ECO:0008006" key="3">
    <source>
        <dbReference type="Google" id="ProtNLM"/>
    </source>
</evidence>
<gene>
    <name evidence="1" type="ORF">ECRASSUSDP1_LOCUS21043</name>
</gene>
<dbReference type="Gene3D" id="3.90.226.10">
    <property type="entry name" value="2-enoyl-CoA Hydratase, Chain A, domain 1"/>
    <property type="match status" value="1"/>
</dbReference>
<dbReference type="Pfam" id="PF00378">
    <property type="entry name" value="ECH_1"/>
    <property type="match status" value="1"/>
</dbReference>
<accession>A0AAD1XWQ9</accession>
<dbReference type="PANTHER" id="PTHR11941">
    <property type="entry name" value="ENOYL-COA HYDRATASE-RELATED"/>
    <property type="match status" value="1"/>
</dbReference>
<dbReference type="CDD" id="cd06558">
    <property type="entry name" value="crotonase-like"/>
    <property type="match status" value="1"/>
</dbReference>
<organism evidence="1 2">
    <name type="scientific">Euplotes crassus</name>
    <dbReference type="NCBI Taxonomy" id="5936"/>
    <lineage>
        <taxon>Eukaryota</taxon>
        <taxon>Sar</taxon>
        <taxon>Alveolata</taxon>
        <taxon>Ciliophora</taxon>
        <taxon>Intramacronucleata</taxon>
        <taxon>Spirotrichea</taxon>
        <taxon>Hypotrichia</taxon>
        <taxon>Euplotida</taxon>
        <taxon>Euplotidae</taxon>
        <taxon>Moneuplotes</taxon>
    </lineage>
</organism>
<dbReference type="PANTHER" id="PTHR11941:SF75">
    <property type="entry name" value="ENOYL-COA HYDRATASE_ISOMERASE FAMILY PROTEIN"/>
    <property type="match status" value="1"/>
</dbReference>
<name>A0AAD1XWQ9_EUPCR</name>
<dbReference type="InterPro" id="IPR001753">
    <property type="entry name" value="Enoyl-CoA_hydra/iso"/>
</dbReference>
<dbReference type="SUPFAM" id="SSF52096">
    <property type="entry name" value="ClpP/crotonase"/>
    <property type="match status" value="1"/>
</dbReference>
<sequence length="252" mass="28835">MSRLKQAIDKTVSLKTPVGYFRNGNLDIIVMNQNDNRLNLKFCEELHQALDQLEVQKESRGQTLVTLSTHPKIYSNGVDFENLRNDKEIEQVLEGLHQYILRILQSKIPTVGCIDGHAFAGGWFMAIAHHFRIMNTDRGWICLNGISLDIPIPKAFNVLGTQKIGEQQYWETCCLGTRFNAYEALERGIVHKIYNSENILKKTEDFADHLAKKNLDPIAFRLMNADIYNSSIHSLSNDKNWDLTIQKVSNCL</sequence>
<evidence type="ECO:0000313" key="1">
    <source>
        <dbReference type="EMBL" id="CAI2379630.1"/>
    </source>
</evidence>
<comment type="caution">
    <text evidence="1">The sequence shown here is derived from an EMBL/GenBank/DDBJ whole genome shotgun (WGS) entry which is preliminary data.</text>
</comment>
<dbReference type="GO" id="GO:0006635">
    <property type="term" value="P:fatty acid beta-oxidation"/>
    <property type="evidence" value="ECO:0007669"/>
    <property type="project" value="TreeGrafter"/>
</dbReference>
<dbReference type="GO" id="GO:0004165">
    <property type="term" value="F:delta(3)-delta(2)-enoyl-CoA isomerase activity"/>
    <property type="evidence" value="ECO:0007669"/>
    <property type="project" value="TreeGrafter"/>
</dbReference>
<keyword evidence="2" id="KW-1185">Reference proteome</keyword>
<proteinExistence type="predicted"/>
<evidence type="ECO:0000313" key="2">
    <source>
        <dbReference type="Proteomes" id="UP001295684"/>
    </source>
</evidence>
<dbReference type="Proteomes" id="UP001295684">
    <property type="component" value="Unassembled WGS sequence"/>
</dbReference>
<dbReference type="EMBL" id="CAMPGE010021486">
    <property type="protein sequence ID" value="CAI2379630.1"/>
    <property type="molecule type" value="Genomic_DNA"/>
</dbReference>
<protein>
    <recommendedName>
        <fullName evidence="3">Enoyl-CoA hydratase</fullName>
    </recommendedName>
</protein>
<dbReference type="InterPro" id="IPR029045">
    <property type="entry name" value="ClpP/crotonase-like_dom_sf"/>
</dbReference>